<comment type="catalytic activity">
    <reaction evidence="1">
        <text>N(6)-(dimethylallyl)adenosine 5'-phosphate + H2O = N(6)-dimethylallyladenine + D-ribose 5-phosphate</text>
        <dbReference type="Rhea" id="RHEA:48560"/>
        <dbReference type="ChEBI" id="CHEBI:15377"/>
        <dbReference type="ChEBI" id="CHEBI:17660"/>
        <dbReference type="ChEBI" id="CHEBI:57526"/>
        <dbReference type="ChEBI" id="CHEBI:78346"/>
        <dbReference type="EC" id="3.2.2.n1"/>
    </reaction>
</comment>
<dbReference type="InterPro" id="IPR052341">
    <property type="entry name" value="LOG_family_nucleotidases"/>
</dbReference>
<keyword evidence="1" id="KW-0378">Hydrolase</keyword>
<dbReference type="PANTHER" id="PTHR43393">
    <property type="entry name" value="CYTOKININ RIBOSIDE 5'-MONOPHOSPHATE PHOSPHORIBOHYDROLASE"/>
    <property type="match status" value="1"/>
</dbReference>
<organism evidence="3 4">
    <name type="scientific">Nanchangia anserum</name>
    <dbReference type="NCBI Taxonomy" id="2692125"/>
    <lineage>
        <taxon>Bacteria</taxon>
        <taxon>Bacillati</taxon>
        <taxon>Actinomycetota</taxon>
        <taxon>Actinomycetes</taxon>
        <taxon>Actinomycetales</taxon>
        <taxon>Actinomycetaceae</taxon>
        <taxon>Nanchangia</taxon>
    </lineage>
</organism>
<keyword evidence="4" id="KW-1185">Reference proteome</keyword>
<reference evidence="3 4" key="1">
    <citation type="submission" date="2020-08" db="EMBL/GenBank/DDBJ databases">
        <title>Winkia gen. nov., sp. nov., isolated from faeces of the Anser albifrons in China.</title>
        <authorList>
            <person name="Liu Q."/>
        </authorList>
    </citation>
    <scope>NUCLEOTIDE SEQUENCE [LARGE SCALE GENOMIC DNA]</scope>
    <source>
        <strain evidence="3 4">C62</strain>
    </source>
</reference>
<dbReference type="Gene3D" id="3.40.50.450">
    <property type="match status" value="1"/>
</dbReference>
<sequence>MLPTPQPDAYRRGAVEFRGPGRPTETSETRLLADQPDTSWLHTDTWRVLRIQSEFVEGFGALAELGPAVSVFGSARTPADDPSYAIGVDVGRELAERGLAAITGGGPGQMEAVCRGANEAGGIACGLGIELPHEQALNPWVNLGIYFRYFFVRKTMFIKYAQAFIVLPGGFGTLDELFEAVTLVQTRKIKSFPIVLIGTSFWSGLVEWIRERLIAEGMVGERDVDLFYVCDSAAEAITWIESKWTATS</sequence>
<feature type="region of interest" description="Disordered" evidence="2">
    <location>
        <begin position="1"/>
        <end position="30"/>
    </location>
</feature>
<comment type="caution">
    <text evidence="3">The sequence shown here is derived from an EMBL/GenBank/DDBJ whole genome shotgun (WGS) entry which is preliminary data.</text>
</comment>
<keyword evidence="1" id="KW-0203">Cytokinin biosynthesis</keyword>
<evidence type="ECO:0000256" key="1">
    <source>
        <dbReference type="RuleBase" id="RU363015"/>
    </source>
</evidence>
<dbReference type="GO" id="GO:0009691">
    <property type="term" value="P:cytokinin biosynthetic process"/>
    <property type="evidence" value="ECO:0007669"/>
    <property type="project" value="UniProtKB-UniRule"/>
</dbReference>
<comment type="similarity">
    <text evidence="1">Belongs to the LOG family.</text>
</comment>
<dbReference type="Proteomes" id="UP000627538">
    <property type="component" value="Unassembled WGS sequence"/>
</dbReference>
<evidence type="ECO:0000313" key="4">
    <source>
        <dbReference type="Proteomes" id="UP000627538"/>
    </source>
</evidence>
<name>A0A8I0KUW2_9ACTO</name>
<dbReference type="Pfam" id="PF03641">
    <property type="entry name" value="Lysine_decarbox"/>
    <property type="match status" value="1"/>
</dbReference>
<evidence type="ECO:0000313" key="3">
    <source>
        <dbReference type="EMBL" id="MBD3690128.1"/>
    </source>
</evidence>
<dbReference type="SUPFAM" id="SSF102405">
    <property type="entry name" value="MCP/YpsA-like"/>
    <property type="match status" value="1"/>
</dbReference>
<comment type="catalytic activity">
    <reaction evidence="1">
        <text>9-ribosyl-trans-zeatin 5'-phosphate + H2O = trans-zeatin + D-ribose 5-phosphate</text>
        <dbReference type="Rhea" id="RHEA:48564"/>
        <dbReference type="ChEBI" id="CHEBI:15377"/>
        <dbReference type="ChEBI" id="CHEBI:16522"/>
        <dbReference type="ChEBI" id="CHEBI:78346"/>
        <dbReference type="ChEBI" id="CHEBI:87947"/>
        <dbReference type="EC" id="3.2.2.n1"/>
    </reaction>
</comment>
<dbReference type="GO" id="GO:0005829">
    <property type="term" value="C:cytosol"/>
    <property type="evidence" value="ECO:0007669"/>
    <property type="project" value="TreeGrafter"/>
</dbReference>
<protein>
    <recommendedName>
        <fullName evidence="1">Cytokinin riboside 5'-monophosphate phosphoribohydrolase</fullName>
        <ecNumber evidence="1">3.2.2.n1</ecNumber>
    </recommendedName>
</protein>
<proteinExistence type="inferred from homology"/>
<accession>A0A8I0KUW2</accession>
<dbReference type="FunFam" id="3.40.50.450:FF:000011">
    <property type="entry name" value="TIGR00730 family Rossman fold protein"/>
    <property type="match status" value="1"/>
</dbReference>
<dbReference type="GO" id="GO:0016787">
    <property type="term" value="F:hydrolase activity"/>
    <property type="evidence" value="ECO:0007669"/>
    <property type="project" value="UniProtKB-KW"/>
</dbReference>
<dbReference type="EC" id="3.2.2.n1" evidence="1"/>
<dbReference type="AlphaFoldDB" id="A0A8I0KUW2"/>
<dbReference type="EMBL" id="JACRUO010000002">
    <property type="protein sequence ID" value="MBD3690128.1"/>
    <property type="molecule type" value="Genomic_DNA"/>
</dbReference>
<dbReference type="InterPro" id="IPR005269">
    <property type="entry name" value="LOG"/>
</dbReference>
<dbReference type="PANTHER" id="PTHR43393:SF2">
    <property type="entry name" value="CYTOKININ RIBOSIDE 5'-MONOPHOSPHATE PHOSPHORIBOHYDROLASE"/>
    <property type="match status" value="1"/>
</dbReference>
<dbReference type="NCBIfam" id="TIGR00730">
    <property type="entry name" value="Rossman fold protein, TIGR00730 family"/>
    <property type="match status" value="1"/>
</dbReference>
<dbReference type="InterPro" id="IPR031100">
    <property type="entry name" value="LOG_fam"/>
</dbReference>
<evidence type="ECO:0000256" key="2">
    <source>
        <dbReference type="SAM" id="MobiDB-lite"/>
    </source>
</evidence>
<gene>
    <name evidence="3" type="ORF">H8R10_07805</name>
</gene>